<dbReference type="CDD" id="cd07012">
    <property type="entry name" value="PBP2_Bug_TTT"/>
    <property type="match status" value="1"/>
</dbReference>
<dbReference type="Gene3D" id="3.40.190.150">
    <property type="entry name" value="Bordetella uptake gene, domain 1"/>
    <property type="match status" value="1"/>
</dbReference>
<dbReference type="Gene3D" id="3.40.190.10">
    <property type="entry name" value="Periplasmic binding protein-like II"/>
    <property type="match status" value="1"/>
</dbReference>
<dbReference type="InterPro" id="IPR042100">
    <property type="entry name" value="Bug_dom1"/>
</dbReference>
<dbReference type="EMBL" id="NRSG01000064">
    <property type="protein sequence ID" value="MBK1658717.1"/>
    <property type="molecule type" value="Genomic_DNA"/>
</dbReference>
<evidence type="ECO:0000313" key="3">
    <source>
        <dbReference type="Proteomes" id="UP000697995"/>
    </source>
</evidence>
<comment type="caution">
    <text evidence="2">The sequence shown here is derived from an EMBL/GenBank/DDBJ whole genome shotgun (WGS) entry which is preliminary data.</text>
</comment>
<comment type="similarity">
    <text evidence="1">Belongs to the UPF0065 (bug) family.</text>
</comment>
<evidence type="ECO:0000313" key="2">
    <source>
        <dbReference type="EMBL" id="MBK1658717.1"/>
    </source>
</evidence>
<protein>
    <recommendedName>
        <fullName evidence="4">Tripartite tricarboxylate transporter substrate binding protein</fullName>
    </recommendedName>
</protein>
<gene>
    <name evidence="2" type="ORF">CKO45_10790</name>
</gene>
<accession>A0ABS1CXG2</accession>
<organism evidence="2 3">
    <name type="scientific">Paracraurococcus ruber</name>
    <dbReference type="NCBI Taxonomy" id="77675"/>
    <lineage>
        <taxon>Bacteria</taxon>
        <taxon>Pseudomonadati</taxon>
        <taxon>Pseudomonadota</taxon>
        <taxon>Alphaproteobacteria</taxon>
        <taxon>Acetobacterales</taxon>
        <taxon>Roseomonadaceae</taxon>
        <taxon>Paracraurococcus</taxon>
    </lineage>
</organism>
<dbReference type="PANTHER" id="PTHR42928:SF5">
    <property type="entry name" value="BLR1237 PROTEIN"/>
    <property type="match status" value="1"/>
</dbReference>
<dbReference type="SUPFAM" id="SSF53850">
    <property type="entry name" value="Periplasmic binding protein-like II"/>
    <property type="match status" value="1"/>
</dbReference>
<reference evidence="2 3" key="1">
    <citation type="journal article" date="2020" name="Microorganisms">
        <title>Osmotic Adaptation and Compatible Solute Biosynthesis of Phototrophic Bacteria as Revealed from Genome Analyses.</title>
        <authorList>
            <person name="Imhoff J.F."/>
            <person name="Rahn T."/>
            <person name="Kunzel S."/>
            <person name="Keller A."/>
            <person name="Neulinger S.C."/>
        </authorList>
    </citation>
    <scope>NUCLEOTIDE SEQUENCE [LARGE SCALE GENOMIC DNA]</scope>
    <source>
        <strain evidence="2 3">DSM 15382</strain>
    </source>
</reference>
<dbReference type="InterPro" id="IPR005064">
    <property type="entry name" value="BUG"/>
</dbReference>
<dbReference type="PANTHER" id="PTHR42928">
    <property type="entry name" value="TRICARBOXYLATE-BINDING PROTEIN"/>
    <property type="match status" value="1"/>
</dbReference>
<dbReference type="Proteomes" id="UP000697995">
    <property type="component" value="Unassembled WGS sequence"/>
</dbReference>
<evidence type="ECO:0008006" key="4">
    <source>
        <dbReference type="Google" id="ProtNLM"/>
    </source>
</evidence>
<dbReference type="Pfam" id="PF03401">
    <property type="entry name" value="TctC"/>
    <property type="match status" value="1"/>
</dbReference>
<keyword evidence="3" id="KW-1185">Reference proteome</keyword>
<proteinExistence type="inferred from homology"/>
<name>A0ABS1CXG2_9PROT</name>
<evidence type="ECO:0000256" key="1">
    <source>
        <dbReference type="ARBA" id="ARBA00006987"/>
    </source>
</evidence>
<sequence>MRYAGPDPGRPMSSILPRRAVLAGGATLALPAAVRAQGGPQGAGGGSWPTQPIRLVVPFAPGGTTDIVARLLSQGLQERLGQTVIVENRPGAGATVGSLAVAQAAPDGHTLVVSNIASHGIAPTLYRGLRYDAVRDFTHVALVVENPSVFVANPRFPAQTLPEVARLAREDARGIDIASSGSGSSNHLLIVQFGQATGARVNHVPYRGAGPAMTDVIAGVVPMMSDSLPSAAGHLRGGAVRAVAISAATRHPAFPAVPTFREQGVDLVSGSWFGLSGPAGLPPAVTDRLARAVAALLADPAARARLAELGGTPGNLGPQDYAAFVAAEVARWAPVVQASGAQVD</sequence>
<dbReference type="PIRSF" id="PIRSF017082">
    <property type="entry name" value="YflP"/>
    <property type="match status" value="1"/>
</dbReference>